<organism evidence="4 5">
    <name type="scientific">Oryza sativa subsp. japonica</name>
    <name type="common">Rice</name>
    <dbReference type="NCBI Taxonomy" id="39947"/>
    <lineage>
        <taxon>Eukaryota</taxon>
        <taxon>Viridiplantae</taxon>
        <taxon>Streptophyta</taxon>
        <taxon>Embryophyta</taxon>
        <taxon>Tracheophyta</taxon>
        <taxon>Spermatophyta</taxon>
        <taxon>Magnoliopsida</taxon>
        <taxon>Liliopsida</taxon>
        <taxon>Poales</taxon>
        <taxon>Poaceae</taxon>
        <taxon>BOP clade</taxon>
        <taxon>Oryzoideae</taxon>
        <taxon>Oryzeae</taxon>
        <taxon>Oryzinae</taxon>
        <taxon>Oryza</taxon>
        <taxon>Oryza sativa</taxon>
    </lineage>
</organism>
<protein>
    <submittedName>
        <fullName evidence="4">Os03g0439200 protein</fullName>
    </submittedName>
</protein>
<feature type="compositionally biased region" description="Low complexity" evidence="1">
    <location>
        <begin position="309"/>
        <end position="320"/>
    </location>
</feature>
<feature type="domain" description="Retrovirus-related Pol polyprotein from transposon TNT 1-94-like beta-barrel" evidence="3">
    <location>
        <begin position="93"/>
        <end position="137"/>
    </location>
</feature>
<feature type="region of interest" description="Disordered" evidence="1">
    <location>
        <begin position="305"/>
        <end position="359"/>
    </location>
</feature>
<evidence type="ECO:0000256" key="2">
    <source>
        <dbReference type="SAM" id="Phobius"/>
    </source>
</evidence>
<keyword evidence="2" id="KW-1133">Transmembrane helix</keyword>
<evidence type="ECO:0000313" key="5">
    <source>
        <dbReference type="Proteomes" id="UP000000763"/>
    </source>
</evidence>
<feature type="transmembrane region" description="Helical" evidence="2">
    <location>
        <begin position="140"/>
        <end position="161"/>
    </location>
</feature>
<dbReference type="KEGG" id="dosa:Os03g0439200"/>
<dbReference type="Pfam" id="PF22936">
    <property type="entry name" value="Pol_BBD"/>
    <property type="match status" value="1"/>
</dbReference>
<sequence>MVERRPRTTSPRVCSKGKKTKENLKKMFDQVYIAFEPLSDVDGENEDEDKGKNITGVCFMACDESDSECEDNDALVARKENVWIVDSGCSRHMDSGCSRHMTGDKNWFSFLKQASKTESIIFGDASTSAILAIDLVKGDYYLLIISGAHISLLSFFFVMHARSGGMAHGRRDGPSRPARRCPAEKAEAASPCLGQGHLVEGGSVTSDYRSVASADFEGFTDLGTSLLARPAVVFDDIAAAAASVAVAEVAKPRAVGPTARSVFAMDCVPLWGLESICGRCPEIEDDYVVVLCGWLPATRQSMASIGTQANSNSSAEANNNPTATRAQKRPSPERPRTPSHHGSGRHAVPPLHRVREEEG</sequence>
<reference evidence="4 5" key="1">
    <citation type="journal article" date="2005" name="Nature">
        <title>The map-based sequence of the rice genome.</title>
        <authorList>
            <consortium name="International rice genome sequencing project (IRGSP)"/>
            <person name="Matsumoto T."/>
            <person name="Wu J."/>
            <person name="Kanamori H."/>
            <person name="Katayose Y."/>
            <person name="Fujisawa M."/>
            <person name="Namiki N."/>
            <person name="Mizuno H."/>
            <person name="Yamamoto K."/>
            <person name="Antonio B.A."/>
            <person name="Baba T."/>
            <person name="Sakata K."/>
            <person name="Nagamura Y."/>
            <person name="Aoki H."/>
            <person name="Arikawa K."/>
            <person name="Arita K."/>
            <person name="Bito T."/>
            <person name="Chiden Y."/>
            <person name="Fujitsuka N."/>
            <person name="Fukunaka R."/>
            <person name="Hamada M."/>
            <person name="Harada C."/>
            <person name="Hayashi A."/>
            <person name="Hijishita S."/>
            <person name="Honda M."/>
            <person name="Hosokawa S."/>
            <person name="Ichikawa Y."/>
            <person name="Idonuma A."/>
            <person name="Iijima M."/>
            <person name="Ikeda M."/>
            <person name="Ikeno M."/>
            <person name="Ito K."/>
            <person name="Ito S."/>
            <person name="Ito T."/>
            <person name="Ito Y."/>
            <person name="Ito Y."/>
            <person name="Iwabuchi A."/>
            <person name="Kamiya K."/>
            <person name="Karasawa W."/>
            <person name="Kurita K."/>
            <person name="Katagiri S."/>
            <person name="Kikuta A."/>
            <person name="Kobayashi H."/>
            <person name="Kobayashi N."/>
            <person name="Machita K."/>
            <person name="Maehara T."/>
            <person name="Masukawa M."/>
            <person name="Mizubayashi T."/>
            <person name="Mukai Y."/>
            <person name="Nagasaki H."/>
            <person name="Nagata Y."/>
            <person name="Naito S."/>
            <person name="Nakashima M."/>
            <person name="Nakama Y."/>
            <person name="Nakamichi Y."/>
            <person name="Nakamura M."/>
            <person name="Meguro A."/>
            <person name="Negishi M."/>
            <person name="Ohta I."/>
            <person name="Ohta T."/>
            <person name="Okamoto M."/>
            <person name="Ono N."/>
            <person name="Saji S."/>
            <person name="Sakaguchi M."/>
            <person name="Sakai K."/>
            <person name="Shibata M."/>
            <person name="Shimokawa T."/>
            <person name="Song J."/>
            <person name="Takazaki Y."/>
            <person name="Terasawa K."/>
            <person name="Tsugane M."/>
            <person name="Tsuji K."/>
            <person name="Ueda S."/>
            <person name="Waki K."/>
            <person name="Yamagata H."/>
            <person name="Yamamoto M."/>
            <person name="Yamamoto S."/>
            <person name="Yamane H."/>
            <person name="Yoshiki S."/>
            <person name="Yoshihara R."/>
            <person name="Yukawa K."/>
            <person name="Zhong H."/>
            <person name="Yano M."/>
            <person name="Yuan Q."/>
            <person name="Ouyang S."/>
            <person name="Liu J."/>
            <person name="Jones K.M."/>
            <person name="Gansberger K."/>
            <person name="Moffat K."/>
            <person name="Hill J."/>
            <person name="Bera J."/>
            <person name="Fadrosh D."/>
            <person name="Jin S."/>
            <person name="Johri S."/>
            <person name="Kim M."/>
            <person name="Overton L."/>
            <person name="Reardon M."/>
            <person name="Tsitrin T."/>
            <person name="Vuong H."/>
            <person name="Weaver B."/>
            <person name="Ciecko A."/>
            <person name="Tallon L."/>
            <person name="Jackson J."/>
            <person name="Pai G."/>
            <person name="Aken S.V."/>
            <person name="Utterback T."/>
            <person name="Reidmuller S."/>
            <person name="Feldblyum T."/>
            <person name="Hsiao J."/>
            <person name="Zismann V."/>
            <person name="Iobst S."/>
            <person name="de Vazeille A.R."/>
            <person name="Buell C.R."/>
            <person name="Ying K."/>
            <person name="Li Y."/>
            <person name="Lu T."/>
            <person name="Huang Y."/>
            <person name="Zhao Q."/>
            <person name="Feng Q."/>
            <person name="Zhang L."/>
            <person name="Zhu J."/>
            <person name="Weng Q."/>
            <person name="Mu J."/>
            <person name="Lu Y."/>
            <person name="Fan D."/>
            <person name="Liu Y."/>
            <person name="Guan J."/>
            <person name="Zhang Y."/>
            <person name="Yu S."/>
            <person name="Liu X."/>
            <person name="Zhang Y."/>
            <person name="Hong G."/>
            <person name="Han B."/>
            <person name="Choisne N."/>
            <person name="Demange N."/>
            <person name="Orjeda G."/>
            <person name="Samain S."/>
            <person name="Cattolico L."/>
            <person name="Pelletier E."/>
            <person name="Couloux A."/>
            <person name="Segurens B."/>
            <person name="Wincker P."/>
            <person name="D'Hont A."/>
            <person name="Scarpelli C."/>
            <person name="Weissenbach J."/>
            <person name="Salanoubat M."/>
            <person name="Quetier F."/>
            <person name="Yu Y."/>
            <person name="Kim H.R."/>
            <person name="Rambo T."/>
            <person name="Currie J."/>
            <person name="Collura K."/>
            <person name="Luo M."/>
            <person name="Yang T."/>
            <person name="Ammiraju J.S.S."/>
            <person name="Engler F."/>
            <person name="Soderlund C."/>
            <person name="Wing R.A."/>
            <person name="Palmer L.E."/>
            <person name="de la Bastide M."/>
            <person name="Spiegel L."/>
            <person name="Nascimento L."/>
            <person name="Zutavern T."/>
            <person name="O'Shaughnessy A."/>
            <person name="Dike S."/>
            <person name="Dedhia N."/>
            <person name="Preston R."/>
            <person name="Balija V."/>
            <person name="McCombie W.R."/>
            <person name="Chow T."/>
            <person name="Chen H."/>
            <person name="Chung M."/>
            <person name="Chen C."/>
            <person name="Shaw J."/>
            <person name="Wu H."/>
            <person name="Hsiao K."/>
            <person name="Chao Y."/>
            <person name="Chu M."/>
            <person name="Cheng C."/>
            <person name="Hour A."/>
            <person name="Lee P."/>
            <person name="Lin S."/>
            <person name="Lin Y."/>
            <person name="Liou J."/>
            <person name="Liu S."/>
            <person name="Hsing Y."/>
            <person name="Raghuvanshi S."/>
            <person name="Mohanty A."/>
            <person name="Bharti A.K."/>
            <person name="Gaur A."/>
            <person name="Gupta V."/>
            <person name="Kumar D."/>
            <person name="Ravi V."/>
            <person name="Vij S."/>
            <person name="Kapur A."/>
            <person name="Khurana P."/>
            <person name="Khurana P."/>
            <person name="Khurana J.P."/>
            <person name="Tyagi A.K."/>
            <person name="Gaikwad K."/>
            <person name="Singh A."/>
            <person name="Dalal V."/>
            <person name="Srivastava S."/>
            <person name="Dixit A."/>
            <person name="Pal A.K."/>
            <person name="Ghazi I.A."/>
            <person name="Yadav M."/>
            <person name="Pandit A."/>
            <person name="Bhargava A."/>
            <person name="Sureshbabu K."/>
            <person name="Batra K."/>
            <person name="Sharma T.R."/>
            <person name="Mohapatra T."/>
            <person name="Singh N.K."/>
            <person name="Messing J."/>
            <person name="Nelson A.B."/>
            <person name="Fuks G."/>
            <person name="Kavchok S."/>
            <person name="Keizer G."/>
            <person name="Linton E."/>
            <person name="Llaca V."/>
            <person name="Song R."/>
            <person name="Tanyolac B."/>
            <person name="Young S."/>
            <person name="Ho-Il K."/>
            <person name="Hahn J.H."/>
            <person name="Sangsakoo G."/>
            <person name="Vanavichit A."/>
            <person name="de Mattos Luiz.A.T."/>
            <person name="Zimmer P.D."/>
            <person name="Malone G."/>
            <person name="Dellagostin O."/>
            <person name="de Oliveira A.C."/>
            <person name="Bevan M."/>
            <person name="Bancroft I."/>
            <person name="Minx P."/>
            <person name="Cordum H."/>
            <person name="Wilson R."/>
            <person name="Cheng Z."/>
            <person name="Jin W."/>
            <person name="Jiang J."/>
            <person name="Leong S.A."/>
            <person name="Iwama H."/>
            <person name="Gojobori T."/>
            <person name="Itoh T."/>
            <person name="Niimura Y."/>
            <person name="Fujii Y."/>
            <person name="Habara T."/>
            <person name="Sakai H."/>
            <person name="Sato Y."/>
            <person name="Wilson G."/>
            <person name="Kumar K."/>
            <person name="McCouch S."/>
            <person name="Juretic N."/>
            <person name="Hoen D."/>
            <person name="Wright S."/>
            <person name="Bruskiewich R."/>
            <person name="Bureau T."/>
            <person name="Miyao A."/>
            <person name="Hirochika H."/>
            <person name="Nishikawa T."/>
            <person name="Kadowaki K."/>
            <person name="Sugiura M."/>
            <person name="Burr B."/>
            <person name="Sasaki T."/>
        </authorList>
    </citation>
    <scope>NUCLEOTIDE SEQUENCE [LARGE SCALE GENOMIC DNA]</scope>
    <source>
        <strain evidence="5">cv. Nipponbare</strain>
    </source>
</reference>
<dbReference type="EMBL" id="AP008209">
    <property type="protein sequence ID" value="BAH92218.1"/>
    <property type="molecule type" value="Genomic_DNA"/>
</dbReference>
<proteinExistence type="predicted"/>
<evidence type="ECO:0000313" key="4">
    <source>
        <dbReference type="EMBL" id="BAH92218.1"/>
    </source>
</evidence>
<dbReference type="AlphaFoldDB" id="C7J072"/>
<dbReference type="InterPro" id="IPR054722">
    <property type="entry name" value="PolX-like_BBD"/>
</dbReference>
<gene>
    <name evidence="4" type="ordered locus">Os03g0439200</name>
</gene>
<evidence type="ECO:0000259" key="3">
    <source>
        <dbReference type="Pfam" id="PF22936"/>
    </source>
</evidence>
<keyword evidence="2" id="KW-0812">Transmembrane</keyword>
<keyword evidence="2" id="KW-0472">Membrane</keyword>
<name>C7J072_ORYSJ</name>
<accession>C7J072</accession>
<reference evidence="5" key="2">
    <citation type="journal article" date="2008" name="Nucleic Acids Res.">
        <title>The rice annotation project database (RAP-DB): 2008 update.</title>
        <authorList>
            <consortium name="The rice annotation project (RAP)"/>
        </authorList>
    </citation>
    <scope>GENOME REANNOTATION</scope>
    <source>
        <strain evidence="5">cv. Nipponbare</strain>
    </source>
</reference>
<evidence type="ECO:0000256" key="1">
    <source>
        <dbReference type="SAM" id="MobiDB-lite"/>
    </source>
</evidence>
<dbReference type="Proteomes" id="UP000000763">
    <property type="component" value="Chromosome 3"/>
</dbReference>